<sequence length="54" mass="6417">MADKREQPERIKRQPEIEQPNVREINEETPHPGTAMVENHAEQLRYKNADSIYE</sequence>
<dbReference type="AlphaFoldDB" id="A0A1G8JBM6"/>
<dbReference type="Proteomes" id="UP000199017">
    <property type="component" value="Unassembled WGS sequence"/>
</dbReference>
<proteinExistence type="predicted"/>
<accession>A0A1G8JBM6</accession>
<name>A0A1G8JBM6_9BACI</name>
<organism evidence="2 3">
    <name type="scientific">Alteribacillus bidgolensis</name>
    <dbReference type="NCBI Taxonomy" id="930129"/>
    <lineage>
        <taxon>Bacteria</taxon>
        <taxon>Bacillati</taxon>
        <taxon>Bacillota</taxon>
        <taxon>Bacilli</taxon>
        <taxon>Bacillales</taxon>
        <taxon>Bacillaceae</taxon>
        <taxon>Alteribacillus</taxon>
    </lineage>
</organism>
<feature type="region of interest" description="Disordered" evidence="1">
    <location>
        <begin position="1"/>
        <end position="54"/>
    </location>
</feature>
<dbReference type="RefSeq" id="WP_170031712.1">
    <property type="nucleotide sequence ID" value="NZ_FNDU01000006.1"/>
</dbReference>
<feature type="compositionally biased region" description="Basic and acidic residues" evidence="1">
    <location>
        <begin position="1"/>
        <end position="16"/>
    </location>
</feature>
<evidence type="ECO:0000313" key="2">
    <source>
        <dbReference type="EMBL" id="SDI28668.1"/>
    </source>
</evidence>
<gene>
    <name evidence="2" type="ORF">SAMN05216352_106138</name>
</gene>
<feature type="compositionally biased region" description="Basic and acidic residues" evidence="1">
    <location>
        <begin position="39"/>
        <end position="48"/>
    </location>
</feature>
<evidence type="ECO:0000256" key="1">
    <source>
        <dbReference type="SAM" id="MobiDB-lite"/>
    </source>
</evidence>
<protein>
    <submittedName>
        <fullName evidence="2">Uncharacterized protein</fullName>
    </submittedName>
</protein>
<evidence type="ECO:0000313" key="3">
    <source>
        <dbReference type="Proteomes" id="UP000199017"/>
    </source>
</evidence>
<reference evidence="2 3" key="1">
    <citation type="submission" date="2016-10" db="EMBL/GenBank/DDBJ databases">
        <authorList>
            <person name="de Groot N.N."/>
        </authorList>
    </citation>
    <scope>NUCLEOTIDE SEQUENCE [LARGE SCALE GENOMIC DNA]</scope>
    <source>
        <strain evidence="3">P4B,CCM 7963,CECT 7998,DSM 25260,IBRC-M 10614,KCTC 13821</strain>
    </source>
</reference>
<dbReference type="EMBL" id="FNDU01000006">
    <property type="protein sequence ID" value="SDI28668.1"/>
    <property type="molecule type" value="Genomic_DNA"/>
</dbReference>
<dbReference type="STRING" id="930129.SAMN05216352_106138"/>
<keyword evidence="3" id="KW-1185">Reference proteome</keyword>